<proteinExistence type="predicted"/>
<organism evidence="2 3">
    <name type="scientific">Streptomyces rapamycinicus (strain ATCC 29253 / DSM 41530 / NRRL 5491 / AYB-994)</name>
    <name type="common">Streptomyces hygroscopicus (strain ATCC 29253)</name>
    <dbReference type="NCBI Taxonomy" id="1343740"/>
    <lineage>
        <taxon>Bacteria</taxon>
        <taxon>Bacillati</taxon>
        <taxon>Actinomycetota</taxon>
        <taxon>Actinomycetes</taxon>
        <taxon>Kitasatosporales</taxon>
        <taxon>Streptomycetaceae</taxon>
        <taxon>Streptomyces</taxon>
        <taxon>Streptomyces violaceusniger group</taxon>
    </lineage>
</organism>
<name>A0A3L8RK54_STRRN</name>
<feature type="compositionally biased region" description="Low complexity" evidence="1">
    <location>
        <begin position="39"/>
        <end position="64"/>
    </location>
</feature>
<dbReference type="Proteomes" id="UP000281594">
    <property type="component" value="Unassembled WGS sequence"/>
</dbReference>
<comment type="caution">
    <text evidence="2">The sequence shown here is derived from an EMBL/GenBank/DDBJ whole genome shotgun (WGS) entry which is preliminary data.</text>
</comment>
<accession>A0A3L8RK54</accession>
<feature type="region of interest" description="Disordered" evidence="1">
    <location>
        <begin position="166"/>
        <end position="214"/>
    </location>
</feature>
<dbReference type="AlphaFoldDB" id="A0A3L8RK54"/>
<evidence type="ECO:0000313" key="2">
    <source>
        <dbReference type="EMBL" id="RLV80074.1"/>
    </source>
</evidence>
<feature type="compositionally biased region" description="Low complexity" evidence="1">
    <location>
        <begin position="84"/>
        <end position="97"/>
    </location>
</feature>
<feature type="compositionally biased region" description="Basic and acidic residues" evidence="1">
    <location>
        <begin position="203"/>
        <end position="213"/>
    </location>
</feature>
<dbReference type="RefSeq" id="WP_121824462.1">
    <property type="nucleotide sequence ID" value="NZ_QYCY01000001.1"/>
</dbReference>
<dbReference type="EMBL" id="QYCY01000001">
    <property type="protein sequence ID" value="RLV80074.1"/>
    <property type="molecule type" value="Genomic_DNA"/>
</dbReference>
<gene>
    <name evidence="2" type="ORF">D3C57_116855</name>
</gene>
<feature type="region of interest" description="Disordered" evidence="1">
    <location>
        <begin position="1"/>
        <end position="107"/>
    </location>
</feature>
<protein>
    <submittedName>
        <fullName evidence="2">Uncharacterized protein</fullName>
    </submittedName>
</protein>
<dbReference type="STRING" id="1343740.M271_26775"/>
<reference evidence="2 3" key="1">
    <citation type="journal article" date="2018" name="J. Biol. Chem.">
        <title>Discovery of the actinoplanic acid pathway in Streptomyces rapamycinicus reveals a genetically conserved synergism with rapamycin.</title>
        <authorList>
            <person name="Mrak P."/>
            <person name="Krastel P."/>
            <person name="Pivk Lukancic P."/>
            <person name="Tao J."/>
            <person name="Pistorius D."/>
            <person name="Moore C.M."/>
        </authorList>
    </citation>
    <scope>NUCLEOTIDE SEQUENCE [LARGE SCALE GENOMIC DNA]</scope>
    <source>
        <strain evidence="2 3">NRRL 5491</strain>
    </source>
</reference>
<feature type="compositionally biased region" description="Pro residues" evidence="1">
    <location>
        <begin position="22"/>
        <end position="38"/>
    </location>
</feature>
<evidence type="ECO:0000313" key="3">
    <source>
        <dbReference type="Proteomes" id="UP000281594"/>
    </source>
</evidence>
<sequence>MPESQTPAAPSTPAADPAATPSTPPAAPTPPVAPPAAPATPAAPTVDPAAEQRATAAEQAAQQAKTERDELLAGLRRVLDPNGAAAEQDPAALAAQATTERDQAQAEVRRLRVELAAHQAAHGAGADPARLLDSRAVERQLSDLDPDDAKFGDKLAAVITAAVEASPHLRAEGTPAGPPKGGADFTPGSTPTPTADQFARMSYGERVELHQSDPDLYARLSAASE</sequence>
<feature type="compositionally biased region" description="Low complexity" evidence="1">
    <location>
        <begin position="1"/>
        <end position="21"/>
    </location>
</feature>
<evidence type="ECO:0000256" key="1">
    <source>
        <dbReference type="SAM" id="MobiDB-lite"/>
    </source>
</evidence>